<proteinExistence type="predicted"/>
<sequence length="117" mass="13302">YRNGCSERPMLGGEEAQVQEWVEHKTSVEAQMLNMQNQIMDTLGQHAALMESDLAENVERVAANASTSDIHQLLDHTMLKQAQLQEDLEEEIKARTEGQDLQQVQLDVILKALNWDE</sequence>
<evidence type="ECO:0000313" key="2">
    <source>
        <dbReference type="Proteomes" id="UP001190700"/>
    </source>
</evidence>
<evidence type="ECO:0000313" key="1">
    <source>
        <dbReference type="EMBL" id="KAK3255408.1"/>
    </source>
</evidence>
<keyword evidence="2" id="KW-1185">Reference proteome</keyword>
<comment type="caution">
    <text evidence="1">The sequence shown here is derived from an EMBL/GenBank/DDBJ whole genome shotgun (WGS) entry which is preliminary data.</text>
</comment>
<dbReference type="Proteomes" id="UP001190700">
    <property type="component" value="Unassembled WGS sequence"/>
</dbReference>
<feature type="non-terminal residue" evidence="1">
    <location>
        <position position="1"/>
    </location>
</feature>
<reference evidence="1 2" key="1">
    <citation type="journal article" date="2015" name="Genome Biol. Evol.">
        <title>Comparative Genomics of a Bacterivorous Green Alga Reveals Evolutionary Causalities and Consequences of Phago-Mixotrophic Mode of Nutrition.</title>
        <authorList>
            <person name="Burns J.A."/>
            <person name="Paasch A."/>
            <person name="Narechania A."/>
            <person name="Kim E."/>
        </authorList>
    </citation>
    <scope>NUCLEOTIDE SEQUENCE [LARGE SCALE GENOMIC DNA]</scope>
    <source>
        <strain evidence="1 2">PLY_AMNH</strain>
    </source>
</reference>
<accession>A0AAE0KNZ3</accession>
<dbReference type="AlphaFoldDB" id="A0AAE0KNZ3"/>
<protein>
    <submittedName>
        <fullName evidence="1">Uncharacterized protein</fullName>
    </submittedName>
</protein>
<gene>
    <name evidence="1" type="ORF">CYMTET_35408</name>
</gene>
<name>A0AAE0KNZ3_9CHLO</name>
<dbReference type="EMBL" id="LGRX02022650">
    <property type="protein sequence ID" value="KAK3255408.1"/>
    <property type="molecule type" value="Genomic_DNA"/>
</dbReference>
<organism evidence="1 2">
    <name type="scientific">Cymbomonas tetramitiformis</name>
    <dbReference type="NCBI Taxonomy" id="36881"/>
    <lineage>
        <taxon>Eukaryota</taxon>
        <taxon>Viridiplantae</taxon>
        <taxon>Chlorophyta</taxon>
        <taxon>Pyramimonadophyceae</taxon>
        <taxon>Pyramimonadales</taxon>
        <taxon>Pyramimonadaceae</taxon>
        <taxon>Cymbomonas</taxon>
    </lineage>
</organism>